<sequence length="157" mass="17177">MSAWFDFVFGGFEVYFGSRHVGKFGELGRARQTTQQFAEPPLIAFNFIVFDVFGFVTFGEKPMDRTKVAGRDMPPCKRAKGIKIIEDDNASKAKATKLSITGGKRHGKGKAPTPASSEVSSDSDRIYATHLTTSKSEGEHQDNQAAISKPEDELLSA</sequence>
<evidence type="ECO:0000313" key="2">
    <source>
        <dbReference type="EnsemblPlants" id="PGSC0003DMT400088252"/>
    </source>
</evidence>
<proteinExistence type="predicted"/>
<evidence type="ECO:0000313" key="3">
    <source>
        <dbReference type="Proteomes" id="UP000011115"/>
    </source>
</evidence>
<reference evidence="3" key="1">
    <citation type="journal article" date="2011" name="Nature">
        <title>Genome sequence and analysis of the tuber crop potato.</title>
        <authorList>
            <consortium name="The Potato Genome Sequencing Consortium"/>
        </authorList>
    </citation>
    <scope>NUCLEOTIDE SEQUENCE [LARGE SCALE GENOMIC DNA]</scope>
    <source>
        <strain evidence="3">cv. DM1-3 516 R44</strain>
    </source>
</reference>
<dbReference type="AlphaFoldDB" id="M1DFJ7"/>
<evidence type="ECO:0008006" key="4">
    <source>
        <dbReference type="Google" id="ProtNLM"/>
    </source>
</evidence>
<dbReference type="Proteomes" id="UP000011115">
    <property type="component" value="Unassembled WGS sequence"/>
</dbReference>
<protein>
    <recommendedName>
        <fullName evidence="4">Integrase core domain containing protein</fullName>
    </recommendedName>
</protein>
<dbReference type="HOGENOM" id="CLU_073464_0_0_1"/>
<dbReference type="PaxDb" id="4113-PGSC0003DMT400088252"/>
<reference evidence="2" key="2">
    <citation type="submission" date="2015-06" db="UniProtKB">
        <authorList>
            <consortium name="EnsemblPlants"/>
        </authorList>
    </citation>
    <scope>IDENTIFICATION</scope>
    <source>
        <strain evidence="2">DM1-3 516 R44</strain>
    </source>
</reference>
<dbReference type="InParanoid" id="M1DFJ7"/>
<keyword evidence="3" id="KW-1185">Reference proteome</keyword>
<dbReference type="Gramene" id="PGSC0003DMT400088252">
    <property type="protein sequence ID" value="PGSC0003DMT400088252"/>
    <property type="gene ID" value="PGSC0003DMG400037823"/>
</dbReference>
<organism evidence="2 3">
    <name type="scientific">Solanum tuberosum</name>
    <name type="common">Potato</name>
    <dbReference type="NCBI Taxonomy" id="4113"/>
    <lineage>
        <taxon>Eukaryota</taxon>
        <taxon>Viridiplantae</taxon>
        <taxon>Streptophyta</taxon>
        <taxon>Embryophyta</taxon>
        <taxon>Tracheophyta</taxon>
        <taxon>Spermatophyta</taxon>
        <taxon>Magnoliopsida</taxon>
        <taxon>eudicotyledons</taxon>
        <taxon>Gunneridae</taxon>
        <taxon>Pentapetalae</taxon>
        <taxon>asterids</taxon>
        <taxon>lamiids</taxon>
        <taxon>Solanales</taxon>
        <taxon>Solanaceae</taxon>
        <taxon>Solanoideae</taxon>
        <taxon>Solaneae</taxon>
        <taxon>Solanum</taxon>
    </lineage>
</organism>
<evidence type="ECO:0000256" key="1">
    <source>
        <dbReference type="SAM" id="MobiDB-lite"/>
    </source>
</evidence>
<dbReference type="EnsemblPlants" id="PGSC0003DMT400088252">
    <property type="protein sequence ID" value="PGSC0003DMT400088252"/>
    <property type="gene ID" value="PGSC0003DMG400037823"/>
</dbReference>
<feature type="region of interest" description="Disordered" evidence="1">
    <location>
        <begin position="92"/>
        <end position="157"/>
    </location>
</feature>
<accession>M1DFJ7</accession>
<name>M1DFJ7_SOLTU</name>